<accession>A0A6B8W106</accession>
<evidence type="ECO:0000313" key="5">
    <source>
        <dbReference type="Proteomes" id="UP000425178"/>
    </source>
</evidence>
<feature type="signal peptide" evidence="2">
    <location>
        <begin position="1"/>
        <end position="23"/>
    </location>
</feature>
<dbReference type="EMBL" id="CP046453">
    <property type="protein sequence ID" value="QGU05687.1"/>
    <property type="molecule type" value="Genomic_DNA"/>
</dbReference>
<keyword evidence="4" id="KW-0808">Transferase</keyword>
<keyword evidence="2" id="KW-0732">Signal</keyword>
<feature type="transmembrane region" description="Helical" evidence="1">
    <location>
        <begin position="172"/>
        <end position="191"/>
    </location>
</feature>
<proteinExistence type="predicted"/>
<dbReference type="InterPro" id="IPR021798">
    <property type="entry name" value="AftD_N"/>
</dbReference>
<dbReference type="Proteomes" id="UP000425178">
    <property type="component" value="Chromosome"/>
</dbReference>
<protein>
    <submittedName>
        <fullName evidence="4">Alpha-(1-&gt;3)-arabinofuranosyltransferase</fullName>
        <ecNumber evidence="4">2.4.2.47</ecNumber>
    </submittedName>
</protein>
<keyword evidence="1" id="KW-1133">Transmembrane helix</keyword>
<feature type="transmembrane region" description="Helical" evidence="1">
    <location>
        <begin position="300"/>
        <end position="324"/>
    </location>
</feature>
<dbReference type="Pfam" id="PF11847">
    <property type="entry name" value="GT-C_AftD"/>
    <property type="match status" value="1"/>
</dbReference>
<dbReference type="KEGG" id="ccoe:CETAM_12280"/>
<reference evidence="4 5" key="1">
    <citation type="journal article" date="2021" name="Int. J. Syst. Evol. Microbiol.">
        <title>Classification of three corynebacterial strains isolated from a small paddock in North Rhine-Westphalia: proposal of &lt;i&gt;Corynebacterium kalinowskii&lt;/i&gt; sp. nov., &lt;i&gt;Corynebacterium comes&lt;/i&gt; sp. nov. and &lt;i&gt;Corynebacterium occultum&lt;/i&gt; sp. nov.</title>
        <authorList>
            <person name="Schaffert L."/>
            <person name="Ruwe M."/>
            <person name="Milse J."/>
            <person name="Hanuschka K."/>
            <person name="Ortseifen V."/>
            <person name="Droste J."/>
            <person name="Brandt D."/>
            <person name="Schl L."/>
            <person name="Kutter Y."/>
            <person name="Vinke S."/>
            <person name="Vieh P."/>
            <person name="Jacob L."/>
            <person name="L N.C."/>
            <person name="Schulte-Berndt E."/>
            <person name="Hain C."/>
            <person name="Linder M."/>
            <person name="Schmidt P."/>
            <person name="Wollenschl L."/>
            <person name="Luttermann T."/>
            <person name="Thieme E."/>
            <person name="Hassa J."/>
            <person name="Haak M."/>
            <person name="Wittchen M."/>
            <person name="Mentz A."/>
            <person name="Persicke M."/>
            <person name="Busche T."/>
            <person name="R C."/>
        </authorList>
    </citation>
    <scope>NUCLEOTIDE SEQUENCE [LARGE SCALE GENOMIC DNA]</scope>
    <source>
        <strain evidence="4 5">2019</strain>
    </source>
</reference>
<feature type="transmembrane region" description="Helical" evidence="1">
    <location>
        <begin position="83"/>
        <end position="103"/>
    </location>
</feature>
<evidence type="ECO:0000313" key="4">
    <source>
        <dbReference type="EMBL" id="QGU05687.1"/>
    </source>
</evidence>
<feature type="domain" description="Alpha-(1-&gt;3)-arabinofuranosyltransferase N-terminal GT-C" evidence="3">
    <location>
        <begin position="10"/>
        <end position="607"/>
    </location>
</feature>
<feature type="transmembrane region" description="Helical" evidence="1">
    <location>
        <begin position="375"/>
        <end position="393"/>
    </location>
</feature>
<keyword evidence="4" id="KW-0328">Glycosyltransferase</keyword>
<feature type="chain" id="PRO_5039545368" evidence="2">
    <location>
        <begin position="24"/>
        <end position="1063"/>
    </location>
</feature>
<feature type="transmembrane region" description="Helical" evidence="1">
    <location>
        <begin position="985"/>
        <end position="1004"/>
    </location>
</feature>
<feature type="transmembrane region" description="Helical" evidence="1">
    <location>
        <begin position="914"/>
        <end position="934"/>
    </location>
</feature>
<feature type="transmembrane region" description="Helical" evidence="1">
    <location>
        <begin position="1013"/>
        <end position="1032"/>
    </location>
</feature>
<gene>
    <name evidence="4" type="primary">aftD</name>
    <name evidence="4" type="ORF">CETAM_12280</name>
</gene>
<keyword evidence="1" id="KW-0812">Transmembrane</keyword>
<feature type="transmembrane region" description="Helical" evidence="1">
    <location>
        <begin position="268"/>
        <end position="288"/>
    </location>
</feature>
<organism evidence="4 5">
    <name type="scientific">Corynebacterium comes</name>
    <dbReference type="NCBI Taxonomy" id="2675218"/>
    <lineage>
        <taxon>Bacteria</taxon>
        <taxon>Bacillati</taxon>
        <taxon>Actinomycetota</taxon>
        <taxon>Actinomycetes</taxon>
        <taxon>Mycobacteriales</taxon>
        <taxon>Corynebacteriaceae</taxon>
        <taxon>Corynebacterium</taxon>
    </lineage>
</organism>
<feature type="transmembrane region" description="Helical" evidence="1">
    <location>
        <begin position="203"/>
        <end position="227"/>
    </location>
</feature>
<evidence type="ECO:0000259" key="3">
    <source>
        <dbReference type="Pfam" id="PF11847"/>
    </source>
</evidence>
<dbReference type="EC" id="2.4.2.47" evidence="4"/>
<feature type="transmembrane region" description="Helical" evidence="1">
    <location>
        <begin position="109"/>
        <end position="131"/>
    </location>
</feature>
<keyword evidence="5" id="KW-1185">Reference proteome</keyword>
<name>A0A6B8W106_9CORY</name>
<feature type="transmembrane region" description="Helical" evidence="1">
    <location>
        <begin position="954"/>
        <end position="979"/>
    </location>
</feature>
<evidence type="ECO:0000256" key="1">
    <source>
        <dbReference type="SAM" id="Phobius"/>
    </source>
</evidence>
<sequence>MPYILGWVLLALISLLQPPGLVAADTKHDLAVDPAGFLSQATHAWTDTFTLGQLQNQAYGYLFPHGAFFVLTDPLPDWIAQRLWWLLVTGVGYSGFLLLTQRINVGSPAFGVLASLLFALSPRTLTTLTAISSETWPVMLAPWVLLPFLGPLGLRAVAAATIPVAMMGAVNATATIAACLPAGLVIVWRLLRRDGHALRTLTGWLAGCLLVSLWWIGPLLVLGHYSVPFTDFIESSYVTTRWLNLIEILRGTTSWAPFVDTERQAGHLLVSSPVFVLATTAVAALGLWGLTLRTTPHRRLWVGMLLTGVAVLGAAHGPLAGQWLTLLDGPLAAFRNLHKFDPLVRIPLLIGVAALGTQLRIPSTWGGVLNPGRREATAVLVIVIGVASMAPAWSGRLLPRGAYEYVPAYWQEATNLLNAQARGTRTLIVPEASFARQTWGWTRDEPAQPLLDVPWAVRDAVPLIPPEAVRGLDGVMAVLHHDPAAGADALRRLGIGAVLNRGDLVGGAEQIDVERLAGATGSEVHRFGAEEQLEVVILDPVADLALTDQQPVRVAGGGESLAVLDMIHGPGPRVLVDSDAEIVTDTPALTVRHYGTLEGAVSAPLADLGESVGSRNAVPDYPSAGPFTRVQTHGGTVTASSSAADAGSFGGADAARSITAAVDGEPDTAWWPTPGPPDGQWLELAPDRQLADPAVTIAATDDTTIDLNGRTVEIGEEPTTFHLRGTYDTLRVTLTGPQPVGLSEITIDNHRLERVVTVPDTSPDVRQFLFQRLTLDTGHLIRDFTAPRPMQLLLNTPSDAVTIDDVEYSPGDLVELTPGVHRLATDAEWVTLTEEGFDPSPAFGSTGRDIAAADDTDRILLTGRSANPGLQASVAGLPLEPLVVDAATQAFRLPAGTGGRVEFSFAGDPAYRGLLFGGGALALLTVLGAAVVVIRGRRGEWTVVGPRPGTGVGLLSLGAVTAFLVAGWPGLLAAMVALLVLRVTLIPAGLLAFVLLSVAGAWLARGPWPSGDYAGDSAALALLLVAALISLLPGSSRNTWLAAATGTVSTSVTARTGQKPPEK</sequence>
<evidence type="ECO:0000256" key="2">
    <source>
        <dbReference type="SAM" id="SignalP"/>
    </source>
</evidence>
<dbReference type="AlphaFoldDB" id="A0A6B8W106"/>
<dbReference type="GO" id="GO:0016757">
    <property type="term" value="F:glycosyltransferase activity"/>
    <property type="evidence" value="ECO:0007669"/>
    <property type="project" value="UniProtKB-KW"/>
</dbReference>
<keyword evidence="1" id="KW-0472">Membrane</keyword>